<dbReference type="InterPro" id="IPR036691">
    <property type="entry name" value="Endo/exonu/phosph_ase_sf"/>
</dbReference>
<evidence type="ECO:0000313" key="2">
    <source>
        <dbReference type="EMBL" id="KAK3095789.1"/>
    </source>
</evidence>
<feature type="domain" description="Reverse transcriptase" evidence="1">
    <location>
        <begin position="556"/>
        <end position="811"/>
    </location>
</feature>
<gene>
    <name evidence="2" type="ORF">FSP39_019145</name>
</gene>
<dbReference type="Pfam" id="PF03372">
    <property type="entry name" value="Exo_endo_phos"/>
    <property type="match status" value="1"/>
</dbReference>
<proteinExistence type="predicted"/>
<dbReference type="Proteomes" id="UP001186944">
    <property type="component" value="Unassembled WGS sequence"/>
</dbReference>
<sequence>MGNDLQSYRVSIGSFYCKVYGMYSLVQRYFITFNFDIFRIAAKLLNTVNRKIVQNLENIQFILLLCVLLLLCNDIAENPGPQSEEVKGFSIFHLNVRSIRNKLSDIEHYLDEYDIACFTETHLDASIPTDSLLFSNFESPFRRDRTNHGGGLLVYIRSGITAKRRTDLENDNDETIWIEMINKKTKILLCCLYRPVTCRHDLWDRLEQSVSLALETSQHIVLCGDWNINFSERLPVRVHTFLSLFNFNNVISEATRITDSSSTCIDPIIIPDTINLIESGTIDVNNLSDHRATYIVLDFDSTIPQKYTRTIWIYNDGNYENMINEIESTDWEFLSEDSDIENSVSTFSNKLMTIIEHNIPRKNVLIRPLDRAWFNSDIRREIRKRDRLRKTYRRTHNERDFQKYKILRNKINNMKKKLKEEYIYSMNNSLQEYKQTNIKLYWKLIKSLLNGNKQSNDFPTMIYEGEAAFTDDSKCDLFNDYFCSVSSNCDENHDLPNFDSRTDAEIHNVDITAQEIIDQIKILDPKKACGPDVFSHIMLKKVCNAIAFPLSIIFNKSIELGKFPSHWKHAHVLPIHKKGDKSTPSNYRPISLLSCIGKLFERVMFKHLYNHLHANNLLYDLQSGFRPGHSTVTQLIEMYHQICLAIDNREFSCFTFCDISKAFDRVWIKGLIYKLEKYGFKGRILAWISDYLSNRTQQVKLKNSVSSVGFLKSGVPQGSVLGPLLFLTYINDIPDGLHGLTRLFADDTSNSHTSNDLVQIQDENNHDLLKITQWAHDWLVDFNPQKTKVMIFGSRQTNRNSLNFLFDGETLLPSNIHQHLGVVFSNDAKWSDHVDFIISRVSKQISVLRKLKYQLSKNFLSNIYVTFIRPTFEYASEVWDNITIYDSERLEKFQLEAGRIVTGLPLYSSRASIYFETGWEILKTRRQNKKLCLMYKIYNNLVPNYLSDLVPDQVGLNNPYNLRNSDNISIPMARTSLFQSSFIPSTIKAWNNLPVSTRQSATLSQFKNKLKAIPPTRPSFFDHGDRKLNILHTRLRHGCSSLNGDLYRVNLLSDSSCSCGAPIENAEHFFFNCRKYQNIRDELFSKIIQLGATIDIRTFLYGDTELSIRTNIKVFDAIHKYISLSKRF</sequence>
<dbReference type="EMBL" id="VSWD01000008">
    <property type="protein sequence ID" value="KAK3095789.1"/>
    <property type="molecule type" value="Genomic_DNA"/>
</dbReference>
<protein>
    <recommendedName>
        <fullName evidence="1">Reverse transcriptase domain-containing protein</fullName>
    </recommendedName>
</protein>
<dbReference type="Gene3D" id="3.60.10.10">
    <property type="entry name" value="Endonuclease/exonuclease/phosphatase"/>
    <property type="match status" value="1"/>
</dbReference>
<dbReference type="PROSITE" id="PS50878">
    <property type="entry name" value="RT_POL"/>
    <property type="match status" value="1"/>
</dbReference>
<dbReference type="InterPro" id="IPR043502">
    <property type="entry name" value="DNA/RNA_pol_sf"/>
</dbReference>
<dbReference type="GO" id="GO:0003824">
    <property type="term" value="F:catalytic activity"/>
    <property type="evidence" value="ECO:0007669"/>
    <property type="project" value="InterPro"/>
</dbReference>
<dbReference type="PANTHER" id="PTHR33332">
    <property type="entry name" value="REVERSE TRANSCRIPTASE DOMAIN-CONTAINING PROTEIN"/>
    <property type="match status" value="1"/>
</dbReference>
<dbReference type="InterPro" id="IPR000477">
    <property type="entry name" value="RT_dom"/>
</dbReference>
<comment type="caution">
    <text evidence="2">The sequence shown here is derived from an EMBL/GenBank/DDBJ whole genome shotgun (WGS) entry which is preliminary data.</text>
</comment>
<evidence type="ECO:0000313" key="3">
    <source>
        <dbReference type="Proteomes" id="UP001186944"/>
    </source>
</evidence>
<dbReference type="SUPFAM" id="SSF56672">
    <property type="entry name" value="DNA/RNA polymerases"/>
    <property type="match status" value="1"/>
</dbReference>
<dbReference type="InterPro" id="IPR005135">
    <property type="entry name" value="Endo/exonuclease/phosphatase"/>
</dbReference>
<dbReference type="CDD" id="cd01650">
    <property type="entry name" value="RT_nLTR_like"/>
    <property type="match status" value="1"/>
</dbReference>
<name>A0AA89BZ07_PINIB</name>
<organism evidence="2 3">
    <name type="scientific">Pinctada imbricata</name>
    <name type="common">Atlantic pearl-oyster</name>
    <name type="synonym">Pinctada martensii</name>
    <dbReference type="NCBI Taxonomy" id="66713"/>
    <lineage>
        <taxon>Eukaryota</taxon>
        <taxon>Metazoa</taxon>
        <taxon>Spiralia</taxon>
        <taxon>Lophotrochozoa</taxon>
        <taxon>Mollusca</taxon>
        <taxon>Bivalvia</taxon>
        <taxon>Autobranchia</taxon>
        <taxon>Pteriomorphia</taxon>
        <taxon>Pterioida</taxon>
        <taxon>Pterioidea</taxon>
        <taxon>Pteriidae</taxon>
        <taxon>Pinctada</taxon>
    </lineage>
</organism>
<dbReference type="Pfam" id="PF00078">
    <property type="entry name" value="RVT_1"/>
    <property type="match status" value="1"/>
</dbReference>
<dbReference type="AlphaFoldDB" id="A0AA89BZ07"/>
<dbReference type="SUPFAM" id="SSF56219">
    <property type="entry name" value="DNase I-like"/>
    <property type="match status" value="1"/>
</dbReference>
<reference evidence="2" key="1">
    <citation type="submission" date="2019-08" db="EMBL/GenBank/DDBJ databases">
        <title>The improved chromosome-level genome for the pearl oyster Pinctada fucata martensii using PacBio sequencing and Hi-C.</title>
        <authorList>
            <person name="Zheng Z."/>
        </authorList>
    </citation>
    <scope>NUCLEOTIDE SEQUENCE</scope>
    <source>
        <strain evidence="2">ZZ-2019</strain>
        <tissue evidence="2">Adductor muscle</tissue>
    </source>
</reference>
<evidence type="ECO:0000259" key="1">
    <source>
        <dbReference type="PROSITE" id="PS50878"/>
    </source>
</evidence>
<accession>A0AA89BZ07</accession>
<keyword evidence="3" id="KW-1185">Reference proteome</keyword>